<keyword evidence="9" id="KW-0862">Zinc</keyword>
<feature type="region of interest" description="Disordered" evidence="10">
    <location>
        <begin position="2159"/>
        <end position="2191"/>
    </location>
</feature>
<accession>A0A6J4TG92</accession>
<dbReference type="GO" id="GO:0005615">
    <property type="term" value="C:extracellular space"/>
    <property type="evidence" value="ECO:0007669"/>
    <property type="project" value="InterPro"/>
</dbReference>
<dbReference type="Gene3D" id="2.60.40.60">
    <property type="entry name" value="Cadherins"/>
    <property type="match status" value="1"/>
</dbReference>
<dbReference type="PANTHER" id="PTHR38340:SF1">
    <property type="entry name" value="S-LAYER PROTEIN"/>
    <property type="match status" value="1"/>
</dbReference>
<evidence type="ECO:0000256" key="2">
    <source>
        <dbReference type="ARBA" id="ARBA00004613"/>
    </source>
</evidence>
<comment type="cofactor">
    <cofactor evidence="1">
        <name>Ca(2+)</name>
        <dbReference type="ChEBI" id="CHEBI:29108"/>
    </cofactor>
</comment>
<dbReference type="Pfam" id="PF00353">
    <property type="entry name" value="HemolysinCabind"/>
    <property type="match status" value="33"/>
</dbReference>
<proteinExistence type="inferred from homology"/>
<dbReference type="Gene3D" id="3.40.390.10">
    <property type="entry name" value="Collagenase (Catalytic Domain)"/>
    <property type="match status" value="1"/>
</dbReference>
<dbReference type="SUPFAM" id="SSF51120">
    <property type="entry name" value="beta-Roll"/>
    <property type="match status" value="15"/>
</dbReference>
<feature type="compositionally biased region" description="Acidic residues" evidence="10">
    <location>
        <begin position="41"/>
        <end position="50"/>
    </location>
</feature>
<evidence type="ECO:0000256" key="1">
    <source>
        <dbReference type="ARBA" id="ARBA00001913"/>
    </source>
</evidence>
<dbReference type="InterPro" id="IPR001343">
    <property type="entry name" value="Hemolysn_Ca-bd"/>
</dbReference>
<dbReference type="InterPro" id="IPR007280">
    <property type="entry name" value="Peptidase_C_arc/bac"/>
</dbReference>
<feature type="compositionally biased region" description="Gly residues" evidence="10">
    <location>
        <begin position="13"/>
        <end position="40"/>
    </location>
</feature>
<dbReference type="GO" id="GO:0031012">
    <property type="term" value="C:extracellular matrix"/>
    <property type="evidence" value="ECO:0007669"/>
    <property type="project" value="InterPro"/>
</dbReference>
<dbReference type="GO" id="GO:0008270">
    <property type="term" value="F:zinc ion binding"/>
    <property type="evidence" value="ECO:0007669"/>
    <property type="project" value="InterPro"/>
</dbReference>
<comment type="similarity">
    <text evidence="3">Belongs to the peptidase M10B family.</text>
</comment>
<evidence type="ECO:0000256" key="7">
    <source>
        <dbReference type="ARBA" id="ARBA00022737"/>
    </source>
</evidence>
<keyword evidence="5" id="KW-0645">Protease</keyword>
<feature type="region of interest" description="Disordered" evidence="10">
    <location>
        <begin position="1985"/>
        <end position="2004"/>
    </location>
</feature>
<reference evidence="12" key="1">
    <citation type="submission" date="2020-02" db="EMBL/GenBank/DDBJ databases">
        <authorList>
            <person name="Meier V. D."/>
        </authorList>
    </citation>
    <scope>NUCLEOTIDE SEQUENCE</scope>
    <source>
        <strain evidence="12">AVDCRST_MAG91</strain>
    </source>
</reference>
<dbReference type="PANTHER" id="PTHR38340">
    <property type="entry name" value="S-LAYER PROTEIN"/>
    <property type="match status" value="1"/>
</dbReference>
<feature type="region of interest" description="Disordered" evidence="10">
    <location>
        <begin position="2593"/>
        <end position="2630"/>
    </location>
</feature>
<dbReference type="EMBL" id="CADCVX010000412">
    <property type="protein sequence ID" value="CAA9521872.1"/>
    <property type="molecule type" value="Genomic_DNA"/>
</dbReference>
<dbReference type="PRINTS" id="PR00313">
    <property type="entry name" value="CABNDNGRPT"/>
</dbReference>
<dbReference type="InterPro" id="IPR011049">
    <property type="entry name" value="Serralysin-like_metalloprot_C"/>
</dbReference>
<keyword evidence="7" id="KW-0677">Repeat</keyword>
<dbReference type="EC" id="3.1.3.1" evidence="12"/>
<gene>
    <name evidence="12" type="ORF">AVDCRST_MAG91-2251</name>
</gene>
<dbReference type="Gene3D" id="2.160.20.160">
    <property type="match status" value="2"/>
</dbReference>
<dbReference type="Gene3D" id="2.60.120.380">
    <property type="match status" value="1"/>
</dbReference>
<dbReference type="Pfam" id="PF00413">
    <property type="entry name" value="Peptidase_M10"/>
    <property type="match status" value="1"/>
</dbReference>
<dbReference type="InterPro" id="IPR002126">
    <property type="entry name" value="Cadherin-like_dom"/>
</dbReference>
<dbReference type="InterPro" id="IPR015919">
    <property type="entry name" value="Cadherin-like_sf"/>
</dbReference>
<dbReference type="GO" id="GO:0004035">
    <property type="term" value="F:alkaline phosphatase activity"/>
    <property type="evidence" value="ECO:0007669"/>
    <property type="project" value="UniProtKB-EC"/>
</dbReference>
<feature type="region of interest" description="Disordered" evidence="10">
    <location>
        <begin position="2221"/>
        <end position="2252"/>
    </location>
</feature>
<dbReference type="SMART" id="SM00112">
    <property type="entry name" value="CA"/>
    <property type="match status" value="1"/>
</dbReference>
<dbReference type="InterPro" id="IPR006026">
    <property type="entry name" value="Peptidase_Metallo"/>
</dbReference>
<evidence type="ECO:0000256" key="10">
    <source>
        <dbReference type="SAM" id="MobiDB-lite"/>
    </source>
</evidence>
<evidence type="ECO:0000256" key="3">
    <source>
        <dbReference type="ARBA" id="ARBA00009490"/>
    </source>
</evidence>
<dbReference type="GO" id="GO:0005509">
    <property type="term" value="F:calcium ion binding"/>
    <property type="evidence" value="ECO:0007669"/>
    <property type="project" value="InterPro"/>
</dbReference>
<dbReference type="GO" id="GO:0006508">
    <property type="term" value="P:proteolysis"/>
    <property type="evidence" value="ECO:0007669"/>
    <property type="project" value="UniProtKB-KW"/>
</dbReference>
<organism evidence="12">
    <name type="scientific">uncultured Sphingomonadaceae bacterium</name>
    <dbReference type="NCBI Taxonomy" id="169976"/>
    <lineage>
        <taxon>Bacteria</taxon>
        <taxon>Pseudomonadati</taxon>
        <taxon>Pseudomonadota</taxon>
        <taxon>Alphaproteobacteria</taxon>
        <taxon>Sphingomonadales</taxon>
        <taxon>Sphingomonadaceae</taxon>
        <taxon>environmental samples</taxon>
    </lineage>
</organism>
<keyword evidence="6" id="KW-0479">Metal-binding</keyword>
<dbReference type="SUPFAM" id="SSF49313">
    <property type="entry name" value="Cadherin-like"/>
    <property type="match status" value="1"/>
</dbReference>
<dbReference type="Pfam" id="PF00028">
    <property type="entry name" value="Cadherin"/>
    <property type="match status" value="1"/>
</dbReference>
<evidence type="ECO:0000256" key="5">
    <source>
        <dbReference type="ARBA" id="ARBA00022670"/>
    </source>
</evidence>
<feature type="compositionally biased region" description="Acidic residues" evidence="10">
    <location>
        <begin position="2358"/>
        <end position="2370"/>
    </location>
</feature>
<dbReference type="PROSITE" id="PS00330">
    <property type="entry name" value="HEMOLYSIN_CALCIUM"/>
    <property type="match status" value="25"/>
</dbReference>
<keyword evidence="8 12" id="KW-0378">Hydrolase</keyword>
<sequence length="3593" mass="363208">MANLTGSEDGNLLIGGTGDDTIRGFGGADQLVGGGGGDSLDGGDGDDDIDAGPGNDTLTGGAGRDILFGESGDDSLDGGEDADSLSGGAGSDILHGGGGDDFLQSDDDGDDQLYGDGGDDVIDVLRTGTAASSVFISGGDGNDDVTVQARELSQIVIDAGAGDDHLRFTELYSQAQISLGAGRDTIDMSGFDFDAARGGRLIISDFQTGPTGDVILLERLVATANVSGFDPSENPFLSGHMRLAQAGSDAVLSMWTGGRNASGVPIFTDLAIFRNVSAADFTAENLGGYSIAAGAAPVTVTGTEAGEVLTAGGGGGSVDGLDGDDRIFGGVGDDTLRGGAGSDEIESGSGDDLIEGGEGDDFLRSGHGDDQIYGGAGNDVIVDVFSGSDRLDGGGGDDRLTLSREAGTAATMLTALGGEGNDTLAITLRDSSAIIADGGAGDDRVVFNALNAAATLTLGLGRDQIDFTADVTRSAGAAIVITDFAAGAAGDRVELLTFFTRALSAWSPSSNPFLTGHARLVQSGSDVLLQVDKNGGGDAFVTFLTFSNSDASAFTAFNLGGFSPGGSIASAMVLTGTPEADVLWGDEAGDTIEGLDGDDRLVGWGGGDELLGGEGNDLLEGGAGDDTLDGGAGSDRFVSGSGNDAILGGLGDDIIDESGSGNDTLRGGDGNDRITISRSSSANTDRIIVSGDLGDDLIIVGFGPSLSLDIDAGGGADRVRIGDVGIANIALGAGRDVLEFTSAGGSVTVTDFETGDAGDVLDFDHWLATTHTTLDPAANPFMTGHMRLVQIGSDVLVQWDEDSWGAVGVDAEFVTLLTLRNVDIWTLTAANLDGYDLAVARGTAADDFFQGSQGQDLFDGAGGNDSFRLGFGGNDRAIGGAGDDRIFVALGVYGEPFYHRLDGGTGTDLLVIQGQFSPHFVTIANSGAEGSTADIEAAGIESIALLSGYDGSEGWSSSGGVDYYLTLQDEVAAAGTLFTVDASRLAADETLNFSTTERDARLHVIGGAGEDRLRAGGAGSLLEGGGAIDHLTGGAGDDILRGGEGDDHLEADYGDAGAGDLLDGGAGNDFFEIFANSSFVWSGLTVLGGDGIDHAEININSAAAGAGLAAFDMGLGNDWVEFGATLGSVEVTLGAGADRITFGNLGTALRAGTITSVTDFTPGTDTVSWSTSFLQNYAAGSNPFGTGHARLVQEGSDTLLQIDRSGSSGFVTLLRFEGLAPSDFTSSGIAGWALAAVNGTPGADSLLGTTLGDMIYGLEGDDFISLAQGGDDLVRGGSGNDSFYFGGALTGADAIDGGEGSDRVLVHSGSIRPGASGLIGVETLVLLSNSNTTYGTPAAGSIGFGVTTIDANVASGASLTVDASGLLAGEAVNFNGSAETNGSFVLIGGAAADTLRGGAGADTLDGRGGVDQMIGGLGNDIYVVDAQADTVTELLNQGTDEVRTSLSAYVLGANVERLTGTSDAGQTLRGNAHFNVITGGAGNDLILAQDGGADRAVAGAGNDIVYFGTSYSASTMADGGAGWDVVAIQTRESLTPLQATSLVNVEEFLLLSHSDNRFGGVTAAPLSYYVTTVDGTVAAGSRLVVNGSGLQAGESFSFLGTNETDGSFFVRGGRGADSLTGGLQGDSFFFDEGRFGVSDRVHGMDGHDTLLLRGSYTLTFGASSLASIETLELISGADTRFGTGADRFDYAIITLNENVATRLSVDATALTGGEDLHFDGSAESDGSFSILAGAGNDILRGGARGDLLSGGNGSDALYGGDGNDELRGGEGNDVLSDGLGFSGALYGDAGDDTLEIVRRASDSAAFTVDGGDGDDRITLDLGNSRSHVDVSGGHGSDHIVVESLAGSAAITLGAGADSISFEKWSQNSQIGDVHVADFIEGSEGDRIDLTAGLATTMFSGWDGASDLFKSGYLRLVQKGAHVELQGNVNGSGFKGLITFKNADAKTFTAANFSGHGPGEIVMLGTDGDDTLIGGTGDDLLQGLGGNDTLDGQGGADRTEGGTGDDTHYVDDIRDVTVEGVNEGYDRVLASVSYALTAGSEIEALQAINSALADPIDLVGNEYNNFITGNAGRNAISGGGGADWIEGRGGDDVLAGNDGNDVIGGEDGADRIEGGNGSDQLFGDAGDDTLLGGNDDDYLHGGLGNDFAVAGLGNDSLVGAEGDDVMGGEAGNDQLDGGTGNDQLYGDGDNDRLSGGAGADYLHGGLGDDFILGGSENDTLVGADGNDVMGGEDGNDRLEGGNGGDQLFGDAGDDTLLGENDDDYLHGGLGNDFVIGGLGNDFMIGGDGTDEMIGEDGDDVMGGEDGGDRLVGGVGDDQLFGDAGDDTLFGGNGRDYLHGGFGNDYAAGGLGNDILVGADGDDTLSGEEGEDRLEGGAGNDSLSGDADNDRLIGGAGFDYLNGGLGDDFIEGGTENDTLIGADGNDVVGGEDGADRLEGGNGRDQLFGDAGDDSIFGENDDDYLHGGLGNDFVIGGFGNDTLIGSDGDDTMGGEAGDDRLEGGSGNDALFGDADNDRLLGGAGADYLHGGFGNDFIEGGTEGDTLVGFDGDDVLGGEAGEDRLEGGAGNDQLFGDGDNDRLLGGAGADYLHGGTGNDLIEGGTESDSLVGADGDDTMGGEAGDDRLEGGAGNDYLFGDGDNDRLIGGAGADYLHGGFGNDFIEGGTENDTLIGADGDDIMGGEAGEDRLEGGLGNDQLFGDGDNDRLLGGAGADYLHGGTGNDFIEGGTENDTLIGADGDDIMGGEDGADRLEGGNGLDQLYGDGGDDTLDGGAGADTLNGGAGADSFVFGGSTDALMAIDSVLDFSAVDQIVLAGAAGQPFAALATGALSGASFRTGSGAADSDDRIIYNPATGALLYDADGTGGAAAVQFGTLSTGLALSAGNFVVSGTPNSSPTITSGITASVAENSALATIVYQAAATDSDGDTFTFSLAGVDASRLSIDSVTGAVRLLQAADYETRTSYSFSVVATDSSGTAGSRDVTLSVTDVTENPTGPTPVLSETGALNDSRQTAQAIDRNTLRASEDGNLLNDDLPSVRIQGNVAAGGDRDFFSITLQQSELLILDVDGTSTLDGMLRVFGPDGREIAFNDDAGTFDPGSSPHAGVGHNLDSFISFRAPSSGTYTFSIEPYPDSDGASSGAYTLNVSVAPTATRAQIDEENIQSMIEDRWETTSLTYSFPTSTADYSDYAAAFPGETLETSSGFAALNSTQQNTVRQTLLAISQFTNLSFTEVTSNRSTADMRYALTNVTDTAHAYMPGSGPGGDSWYRNEGGQYSSPARGNYAWTTFIHETGHALGLKHGHESPALSPDRDSLEFSIMTYRPYIGASTSDDGGYSNETFGFPQTFMMYDIAALQRMYGADFTFNGGNSVYSWSPTTGAFLINSATQWTPGNGTADSNRVFMTLWDGGGLDTYDLSNYSNGVTIDLRPGEWTITSQVQLANLGDGNYARGNVANALMFGSSTQSLIENAIGGSGNDVLIANQVQNDLRGGGGADIFRWASLGDLNPNLSLDRILDFQSGSDRIDLSGIDANAGTPGDQAFSFIGGNAFTGAAGQLRTQATADGHTVIQGDVNGDGLSDFSIFVVGPAPITGADFIV</sequence>
<dbReference type="InterPro" id="IPR001818">
    <property type="entry name" value="Pept_M10_metallopeptidase"/>
</dbReference>
<feature type="domain" description="Cadherin" evidence="11">
    <location>
        <begin position="2896"/>
        <end position="2998"/>
    </location>
</feature>
<dbReference type="CDD" id="cd11304">
    <property type="entry name" value="Cadherin_repeat"/>
    <property type="match status" value="1"/>
</dbReference>
<dbReference type="PROSITE" id="PS50268">
    <property type="entry name" value="CADHERIN_2"/>
    <property type="match status" value="1"/>
</dbReference>
<evidence type="ECO:0000256" key="6">
    <source>
        <dbReference type="ARBA" id="ARBA00022723"/>
    </source>
</evidence>
<dbReference type="InterPro" id="IPR024079">
    <property type="entry name" value="MetalloPept_cat_dom_sf"/>
</dbReference>
<feature type="compositionally biased region" description="Acidic residues" evidence="10">
    <location>
        <begin position="103"/>
        <end position="116"/>
    </location>
</feature>
<dbReference type="CDD" id="cd04277">
    <property type="entry name" value="ZnMc_serralysin_like"/>
    <property type="match status" value="1"/>
</dbReference>
<evidence type="ECO:0000256" key="8">
    <source>
        <dbReference type="ARBA" id="ARBA00022801"/>
    </source>
</evidence>
<keyword evidence="4" id="KW-0964">Secreted</keyword>
<dbReference type="Gene3D" id="2.150.10.10">
    <property type="entry name" value="Serralysin-like metalloprotease, C-terminal"/>
    <property type="match status" value="19"/>
</dbReference>
<dbReference type="GO" id="GO:0004222">
    <property type="term" value="F:metalloendopeptidase activity"/>
    <property type="evidence" value="ECO:0007669"/>
    <property type="project" value="InterPro"/>
</dbReference>
<dbReference type="GO" id="GO:0007156">
    <property type="term" value="P:homophilic cell adhesion via plasma membrane adhesion molecules"/>
    <property type="evidence" value="ECO:0007669"/>
    <property type="project" value="InterPro"/>
</dbReference>
<feature type="compositionally biased region" description="Gly residues" evidence="10">
    <location>
        <begin position="87"/>
        <end position="100"/>
    </location>
</feature>
<dbReference type="Pfam" id="PF04151">
    <property type="entry name" value="PPC"/>
    <property type="match status" value="1"/>
</dbReference>
<protein>
    <submittedName>
        <fullName evidence="12">Alkaline phosphatase</fullName>
        <ecNumber evidence="12">3.1.3.1</ecNumber>
    </submittedName>
</protein>
<evidence type="ECO:0000259" key="11">
    <source>
        <dbReference type="PROSITE" id="PS50268"/>
    </source>
</evidence>
<comment type="subcellular location">
    <subcellularLocation>
        <location evidence="2">Secreted</location>
    </subcellularLocation>
</comment>
<feature type="region of interest" description="Disordered" evidence="10">
    <location>
        <begin position="2358"/>
        <end position="2385"/>
    </location>
</feature>
<dbReference type="InterPro" id="IPR018511">
    <property type="entry name" value="Hemolysin-typ_Ca-bd_CS"/>
</dbReference>
<feature type="compositionally biased region" description="Acidic residues" evidence="10">
    <location>
        <begin position="71"/>
        <end position="83"/>
    </location>
</feature>
<evidence type="ECO:0000313" key="12">
    <source>
        <dbReference type="EMBL" id="CAA9521872.1"/>
    </source>
</evidence>
<name>A0A6J4TG92_9SPHN</name>
<dbReference type="InterPro" id="IPR013858">
    <property type="entry name" value="Peptidase_M10B_C"/>
</dbReference>
<feature type="region of interest" description="Disordered" evidence="10">
    <location>
        <begin position="1"/>
        <end position="116"/>
    </location>
</feature>
<evidence type="ECO:0000256" key="9">
    <source>
        <dbReference type="ARBA" id="ARBA00022833"/>
    </source>
</evidence>
<dbReference type="InterPro" id="IPR050557">
    <property type="entry name" value="RTX_toxin/Mannuronan_C5-epim"/>
</dbReference>
<dbReference type="InterPro" id="IPR034033">
    <property type="entry name" value="Serralysin-like"/>
</dbReference>
<dbReference type="SUPFAM" id="SSF55486">
    <property type="entry name" value="Metalloproteases ('zincins'), catalytic domain"/>
    <property type="match status" value="1"/>
</dbReference>
<dbReference type="SMART" id="SM00235">
    <property type="entry name" value="ZnMc"/>
    <property type="match status" value="1"/>
</dbReference>
<dbReference type="Pfam" id="PF08548">
    <property type="entry name" value="Peptidase_M10_C"/>
    <property type="match status" value="1"/>
</dbReference>
<dbReference type="GO" id="GO:0016020">
    <property type="term" value="C:membrane"/>
    <property type="evidence" value="ECO:0007669"/>
    <property type="project" value="InterPro"/>
</dbReference>
<evidence type="ECO:0000256" key="4">
    <source>
        <dbReference type="ARBA" id="ARBA00022525"/>
    </source>
</evidence>